<evidence type="ECO:0000313" key="2">
    <source>
        <dbReference type="Proteomes" id="UP001597506"/>
    </source>
</evidence>
<reference evidence="2" key="1">
    <citation type="journal article" date="2019" name="Int. J. Syst. Evol. Microbiol.">
        <title>The Global Catalogue of Microorganisms (GCM) 10K type strain sequencing project: providing services to taxonomists for standard genome sequencing and annotation.</title>
        <authorList>
            <consortium name="The Broad Institute Genomics Platform"/>
            <consortium name="The Broad Institute Genome Sequencing Center for Infectious Disease"/>
            <person name="Wu L."/>
            <person name="Ma J."/>
        </authorList>
    </citation>
    <scope>NUCLEOTIDE SEQUENCE [LARGE SCALE GENOMIC DNA]</scope>
    <source>
        <strain evidence="2">KCTC 3913</strain>
    </source>
</reference>
<dbReference type="Proteomes" id="UP001597506">
    <property type="component" value="Unassembled WGS sequence"/>
</dbReference>
<proteinExistence type="predicted"/>
<protein>
    <submittedName>
        <fullName evidence="1">Uncharacterized protein</fullName>
    </submittedName>
</protein>
<sequence length="92" mass="10738">MKLIHSHPYYKVVREIKNNEQNSTEVKETIDLYDSLIATASKQFPLKNVSDISYKPLSDSYGFLYLHTNQGVFTFMVKESPKAFIDEYLKLK</sequence>
<gene>
    <name evidence="1" type="ORF">ACFSUL_06710</name>
</gene>
<dbReference type="EMBL" id="JBHUMF010000015">
    <property type="protein sequence ID" value="MFD2680443.1"/>
    <property type="molecule type" value="Genomic_DNA"/>
</dbReference>
<accession>A0ABW5RP09</accession>
<keyword evidence="2" id="KW-1185">Reference proteome</keyword>
<organism evidence="1 2">
    <name type="scientific">Bacillus seohaeanensis</name>
    <dbReference type="NCBI Taxonomy" id="284580"/>
    <lineage>
        <taxon>Bacteria</taxon>
        <taxon>Bacillati</taxon>
        <taxon>Bacillota</taxon>
        <taxon>Bacilli</taxon>
        <taxon>Bacillales</taxon>
        <taxon>Bacillaceae</taxon>
        <taxon>Bacillus</taxon>
    </lineage>
</organism>
<evidence type="ECO:0000313" key="1">
    <source>
        <dbReference type="EMBL" id="MFD2680443.1"/>
    </source>
</evidence>
<name>A0ABW5RP09_9BACI</name>
<dbReference type="RefSeq" id="WP_377933848.1">
    <property type="nucleotide sequence ID" value="NZ_JBHUMF010000015.1"/>
</dbReference>
<comment type="caution">
    <text evidence="1">The sequence shown here is derived from an EMBL/GenBank/DDBJ whole genome shotgun (WGS) entry which is preliminary data.</text>
</comment>